<accession>A0ACC2GCC2</accession>
<reference evidence="1" key="1">
    <citation type="submission" date="2021-05" db="EMBL/GenBank/DDBJ databases">
        <authorList>
            <person name="Pan Q."/>
            <person name="Jouanno E."/>
            <person name="Zahm M."/>
            <person name="Klopp C."/>
            <person name="Cabau C."/>
            <person name="Louis A."/>
            <person name="Berthelot C."/>
            <person name="Parey E."/>
            <person name="Roest Crollius H."/>
            <person name="Montfort J."/>
            <person name="Robinson-Rechavi M."/>
            <person name="Bouchez O."/>
            <person name="Lampietro C."/>
            <person name="Lopez Roques C."/>
            <person name="Donnadieu C."/>
            <person name="Postlethwait J."/>
            <person name="Bobe J."/>
            <person name="Dillon D."/>
            <person name="Chandos A."/>
            <person name="von Hippel F."/>
            <person name="Guiguen Y."/>
        </authorList>
    </citation>
    <scope>NUCLEOTIDE SEQUENCE</scope>
    <source>
        <strain evidence="1">YG-Jan2019</strain>
    </source>
</reference>
<gene>
    <name evidence="1" type="ORF">DPEC_G00192290</name>
</gene>
<comment type="caution">
    <text evidence="1">The sequence shown here is derived from an EMBL/GenBank/DDBJ whole genome shotgun (WGS) entry which is preliminary data.</text>
</comment>
<dbReference type="EMBL" id="CM055742">
    <property type="protein sequence ID" value="KAJ8001241.1"/>
    <property type="molecule type" value="Genomic_DNA"/>
</dbReference>
<organism evidence="1 2">
    <name type="scientific">Dallia pectoralis</name>
    <name type="common">Alaska blackfish</name>
    <dbReference type="NCBI Taxonomy" id="75939"/>
    <lineage>
        <taxon>Eukaryota</taxon>
        <taxon>Metazoa</taxon>
        <taxon>Chordata</taxon>
        <taxon>Craniata</taxon>
        <taxon>Vertebrata</taxon>
        <taxon>Euteleostomi</taxon>
        <taxon>Actinopterygii</taxon>
        <taxon>Neopterygii</taxon>
        <taxon>Teleostei</taxon>
        <taxon>Protacanthopterygii</taxon>
        <taxon>Esociformes</taxon>
        <taxon>Umbridae</taxon>
        <taxon>Dallia</taxon>
    </lineage>
</organism>
<protein>
    <submittedName>
        <fullName evidence="1">Uncharacterized protein</fullName>
    </submittedName>
</protein>
<evidence type="ECO:0000313" key="1">
    <source>
        <dbReference type="EMBL" id="KAJ8001241.1"/>
    </source>
</evidence>
<name>A0ACC2GCC2_DALPE</name>
<keyword evidence="2" id="KW-1185">Reference proteome</keyword>
<sequence>MSAEEISIPKNILREFVNEKLYLEEIEDALPEDITGDSSFCRPSLRRRLRILLFLDSLLHELSLKHGIFCILSKDTELSPEAHHKHHGGWRQTPADSTYGLLHAH</sequence>
<proteinExistence type="predicted"/>
<dbReference type="Proteomes" id="UP001157502">
    <property type="component" value="Chromosome 15"/>
</dbReference>
<evidence type="ECO:0000313" key="2">
    <source>
        <dbReference type="Proteomes" id="UP001157502"/>
    </source>
</evidence>